<dbReference type="AlphaFoldDB" id="A0A318XFE6"/>
<gene>
    <name evidence="1" type="ORF">LY28_03760</name>
</gene>
<protein>
    <submittedName>
        <fullName evidence="1">Uncharacterized protein</fullName>
    </submittedName>
</protein>
<name>A0A318XFE6_9FIRM</name>
<proteinExistence type="predicted"/>
<evidence type="ECO:0000313" key="2">
    <source>
        <dbReference type="Proteomes" id="UP000248132"/>
    </source>
</evidence>
<comment type="caution">
    <text evidence="1">The sequence shown here is derived from an EMBL/GenBank/DDBJ whole genome shotgun (WGS) entry which is preliminary data.</text>
</comment>
<dbReference type="OrthoDB" id="7064567at2"/>
<reference evidence="1 2" key="1">
    <citation type="submission" date="2018-06" db="EMBL/GenBank/DDBJ databases">
        <title>Genomic Encyclopedia of Type Strains, Phase I: the one thousand microbial genomes (KMG-I) project.</title>
        <authorList>
            <person name="Kyrpides N."/>
        </authorList>
    </citation>
    <scope>NUCLEOTIDE SEQUENCE [LARGE SCALE GENOMIC DNA]</scope>
    <source>
        <strain evidence="1 2">DSM 19573</strain>
    </source>
</reference>
<dbReference type="EMBL" id="QKMR01000041">
    <property type="protein sequence ID" value="PYG83912.1"/>
    <property type="molecule type" value="Genomic_DNA"/>
</dbReference>
<dbReference type="RefSeq" id="WP_110463679.1">
    <property type="nucleotide sequence ID" value="NZ_QKMR01000041.1"/>
</dbReference>
<evidence type="ECO:0000313" key="1">
    <source>
        <dbReference type="EMBL" id="PYG83912.1"/>
    </source>
</evidence>
<keyword evidence="2" id="KW-1185">Reference proteome</keyword>
<dbReference type="Proteomes" id="UP000248132">
    <property type="component" value="Unassembled WGS sequence"/>
</dbReference>
<accession>A0A318XFE6</accession>
<sequence>MAFVNEKISKQDEDFFNSFNFKSPFTQNDSIKPWKWTINREREAFLTGLGGQGYEHSEIPEFFALVWKKKVIILETFSGGSGSNSTGVEVWWKITSIKVPQSLIVEKEAVMDLIKEAFEAYGNGYNSTYVRKVEIKFISEPYFIPRVE</sequence>
<organism evidence="1 2">
    <name type="scientific">Ruminiclostridium sufflavum DSM 19573</name>
    <dbReference type="NCBI Taxonomy" id="1121337"/>
    <lineage>
        <taxon>Bacteria</taxon>
        <taxon>Bacillati</taxon>
        <taxon>Bacillota</taxon>
        <taxon>Clostridia</taxon>
        <taxon>Eubacteriales</taxon>
        <taxon>Oscillospiraceae</taxon>
        <taxon>Ruminiclostridium</taxon>
    </lineage>
</organism>